<dbReference type="RefSeq" id="XP_027359907.1">
    <property type="nucleotide sequence ID" value="XM_027504106.1"/>
</dbReference>
<keyword evidence="3 6" id="KW-0812">Transmembrane</keyword>
<feature type="transmembrane region" description="Helical" evidence="6">
    <location>
        <begin position="47"/>
        <end position="68"/>
    </location>
</feature>
<accession>A0A8B8LW25</accession>
<feature type="compositionally biased region" description="Low complexity" evidence="7">
    <location>
        <begin position="321"/>
        <end position="335"/>
    </location>
</feature>
<feature type="transmembrane region" description="Helical" evidence="6">
    <location>
        <begin position="80"/>
        <end position="102"/>
    </location>
</feature>
<keyword evidence="4 6" id="KW-1133">Transmembrane helix</keyword>
<dbReference type="InterPro" id="IPR030184">
    <property type="entry name" value="WAT1-related"/>
</dbReference>
<feature type="domain" description="EamA" evidence="8">
    <location>
        <begin position="147"/>
        <end position="284"/>
    </location>
</feature>
<keyword evidence="5 6" id="KW-0472">Membrane</keyword>
<proteinExistence type="inferred from homology"/>
<dbReference type="Proteomes" id="UP000694853">
    <property type="component" value="Unplaced"/>
</dbReference>
<feature type="transmembrane region" description="Helical" evidence="6">
    <location>
        <begin position="212"/>
        <end position="229"/>
    </location>
</feature>
<keyword evidence="9" id="KW-1185">Reference proteome</keyword>
<evidence type="ECO:0000256" key="5">
    <source>
        <dbReference type="ARBA" id="ARBA00023136"/>
    </source>
</evidence>
<sequence>MATASESMVVSMRSDTWKAHVAMTLVQLFYGIYHVITKVALNVGINQLVFCFYRDFLALIIITPLAYFRESIETVNLRRYEGLAKIGGTFICVFGAILMVLYRGPAVIGYTEMDNVVQIETGATGLAEPSRWLINGLQDFGLEQFQIGVVFLIGNCICMAAFLAIQAPVLKQYPANLSVTAFSFFFGVALMVIVSFFMVNESSDWILTKSEILAVVYAGTVASALNYGLVTWSNKILGPALVALYNPLQPAFSASFSQIFLGSPIYLGSIIGGSFIIAGLYIVTWASYRERQASTGVATHGSWMSEPLIPEKGGNQKGHISSGSSSVSLDPKSSD</sequence>
<reference evidence="10" key="2">
    <citation type="submission" date="2025-08" db="UniProtKB">
        <authorList>
            <consortium name="RefSeq"/>
        </authorList>
    </citation>
    <scope>IDENTIFICATION</scope>
    <source>
        <tissue evidence="10">Young leaves</tissue>
    </source>
</reference>
<organism evidence="9 10">
    <name type="scientific">Abrus precatorius</name>
    <name type="common">Indian licorice</name>
    <name type="synonym">Glycine abrus</name>
    <dbReference type="NCBI Taxonomy" id="3816"/>
    <lineage>
        <taxon>Eukaryota</taxon>
        <taxon>Viridiplantae</taxon>
        <taxon>Streptophyta</taxon>
        <taxon>Embryophyta</taxon>
        <taxon>Tracheophyta</taxon>
        <taxon>Spermatophyta</taxon>
        <taxon>Magnoliopsida</taxon>
        <taxon>eudicotyledons</taxon>
        <taxon>Gunneridae</taxon>
        <taxon>Pentapetalae</taxon>
        <taxon>rosids</taxon>
        <taxon>fabids</taxon>
        <taxon>Fabales</taxon>
        <taxon>Fabaceae</taxon>
        <taxon>Papilionoideae</taxon>
        <taxon>50 kb inversion clade</taxon>
        <taxon>NPAAA clade</taxon>
        <taxon>indigoferoid/millettioid clade</taxon>
        <taxon>Abreae</taxon>
        <taxon>Abrus</taxon>
    </lineage>
</organism>
<dbReference type="AlphaFoldDB" id="A0A8B8LW25"/>
<dbReference type="Pfam" id="PF00892">
    <property type="entry name" value="EamA"/>
    <property type="match status" value="1"/>
</dbReference>
<dbReference type="GO" id="GO:0022857">
    <property type="term" value="F:transmembrane transporter activity"/>
    <property type="evidence" value="ECO:0007669"/>
    <property type="project" value="InterPro"/>
</dbReference>
<dbReference type="SUPFAM" id="SSF103481">
    <property type="entry name" value="Multidrug resistance efflux transporter EmrE"/>
    <property type="match status" value="1"/>
</dbReference>
<dbReference type="PANTHER" id="PTHR31218">
    <property type="entry name" value="WAT1-RELATED PROTEIN"/>
    <property type="match status" value="1"/>
</dbReference>
<dbReference type="InterPro" id="IPR037185">
    <property type="entry name" value="EmrE-like"/>
</dbReference>
<evidence type="ECO:0000313" key="9">
    <source>
        <dbReference type="Proteomes" id="UP000694853"/>
    </source>
</evidence>
<gene>
    <name evidence="10" type="primary">LOC113868485</name>
</gene>
<feature type="transmembrane region" description="Helical" evidence="6">
    <location>
        <begin position="265"/>
        <end position="283"/>
    </location>
</feature>
<feature type="transmembrane region" description="Helical" evidence="6">
    <location>
        <begin position="21"/>
        <end position="41"/>
    </location>
</feature>
<feature type="transmembrane region" description="Helical" evidence="6">
    <location>
        <begin position="177"/>
        <end position="200"/>
    </location>
</feature>
<protein>
    <recommendedName>
        <fullName evidence="6">WAT1-related protein</fullName>
    </recommendedName>
</protein>
<dbReference type="GO" id="GO:0016020">
    <property type="term" value="C:membrane"/>
    <property type="evidence" value="ECO:0007669"/>
    <property type="project" value="UniProtKB-SubCell"/>
</dbReference>
<feature type="region of interest" description="Disordered" evidence="7">
    <location>
        <begin position="308"/>
        <end position="335"/>
    </location>
</feature>
<evidence type="ECO:0000259" key="8">
    <source>
        <dbReference type="Pfam" id="PF00892"/>
    </source>
</evidence>
<comment type="similarity">
    <text evidence="2 6">Belongs to the drug/metabolite transporter (DMT) superfamily. Plant drug/metabolite exporter (P-DME) (TC 2.A.7.4) family.</text>
</comment>
<evidence type="ECO:0000256" key="3">
    <source>
        <dbReference type="ARBA" id="ARBA00022692"/>
    </source>
</evidence>
<evidence type="ECO:0000256" key="6">
    <source>
        <dbReference type="RuleBase" id="RU363077"/>
    </source>
</evidence>
<evidence type="ECO:0000256" key="7">
    <source>
        <dbReference type="SAM" id="MobiDB-lite"/>
    </source>
</evidence>
<name>A0A8B8LW25_ABRPR</name>
<evidence type="ECO:0000313" key="10">
    <source>
        <dbReference type="RefSeq" id="XP_027359907.1"/>
    </source>
</evidence>
<evidence type="ECO:0000256" key="4">
    <source>
        <dbReference type="ARBA" id="ARBA00022989"/>
    </source>
</evidence>
<dbReference type="InterPro" id="IPR000620">
    <property type="entry name" value="EamA_dom"/>
</dbReference>
<feature type="transmembrane region" description="Helical" evidence="6">
    <location>
        <begin position="145"/>
        <end position="165"/>
    </location>
</feature>
<evidence type="ECO:0000256" key="2">
    <source>
        <dbReference type="ARBA" id="ARBA00007635"/>
    </source>
</evidence>
<dbReference type="GeneID" id="113868485"/>
<reference evidence="9" key="1">
    <citation type="journal article" date="2019" name="Toxins">
        <title>Detection of Abrin-Like and Prepropulchellin-Like Toxin Genes and Transcripts Using Whole Genome Sequencing and Full-Length Transcript Sequencing of Abrus precatorius.</title>
        <authorList>
            <person name="Hovde B.T."/>
            <person name="Daligault H.E."/>
            <person name="Hanschen E.R."/>
            <person name="Kunde Y.A."/>
            <person name="Johnson M.B."/>
            <person name="Starkenburg S.R."/>
            <person name="Johnson S.L."/>
        </authorList>
    </citation>
    <scope>NUCLEOTIDE SEQUENCE [LARGE SCALE GENOMIC DNA]</scope>
</reference>
<evidence type="ECO:0000256" key="1">
    <source>
        <dbReference type="ARBA" id="ARBA00004141"/>
    </source>
</evidence>
<comment type="subcellular location">
    <subcellularLocation>
        <location evidence="1 6">Membrane</location>
        <topology evidence="1 6">Multi-pass membrane protein</topology>
    </subcellularLocation>
</comment>